<evidence type="ECO:0000256" key="2">
    <source>
        <dbReference type="SAM" id="SignalP"/>
    </source>
</evidence>
<dbReference type="Pfam" id="PF18962">
    <property type="entry name" value="Por_Secre_tail"/>
    <property type="match status" value="1"/>
</dbReference>
<feature type="domain" description="Secretion system C-terminal sorting" evidence="3">
    <location>
        <begin position="501"/>
        <end position="571"/>
    </location>
</feature>
<protein>
    <submittedName>
        <fullName evidence="4">T9SS type A sorting domain-containing protein</fullName>
    </submittedName>
</protein>
<feature type="chain" id="PRO_5046661626" evidence="2">
    <location>
        <begin position="20"/>
        <end position="572"/>
    </location>
</feature>
<dbReference type="RefSeq" id="WP_227475462.1">
    <property type="nucleotide sequence ID" value="NZ_JAFMPT010000001.1"/>
</dbReference>
<evidence type="ECO:0000256" key="1">
    <source>
        <dbReference type="ARBA" id="ARBA00022729"/>
    </source>
</evidence>
<gene>
    <name evidence="4" type="ORF">J1C55_00455</name>
</gene>
<dbReference type="InterPro" id="IPR026444">
    <property type="entry name" value="Secre_tail"/>
</dbReference>
<keyword evidence="5" id="KW-1185">Reference proteome</keyword>
<accession>A0ABS8EIL5</accession>
<keyword evidence="1 2" id="KW-0732">Signal</keyword>
<dbReference type="EMBL" id="JAFMPT010000001">
    <property type="protein sequence ID" value="MCC1483046.1"/>
    <property type="molecule type" value="Genomic_DNA"/>
</dbReference>
<reference evidence="5" key="1">
    <citation type="submission" date="2021-03" db="EMBL/GenBank/DDBJ databases">
        <title>Genome of Cognatishimia sp. F0-27.</title>
        <authorList>
            <person name="Ping X."/>
        </authorList>
    </citation>
    <scope>NUCLEOTIDE SEQUENCE [LARGE SCALE GENOMIC DNA]</scope>
    <source>
        <strain evidence="5">E313</strain>
    </source>
</reference>
<reference evidence="5" key="2">
    <citation type="submission" date="2023-07" db="EMBL/GenBank/DDBJ databases">
        <title>Genome of Winogradskyella sp. E313.</title>
        <authorList>
            <person name="Zhou Y."/>
        </authorList>
    </citation>
    <scope>NUCLEOTIDE SEQUENCE [LARGE SCALE GENOMIC DNA]</scope>
    <source>
        <strain evidence="5">E313</strain>
    </source>
</reference>
<dbReference type="Proteomes" id="UP000778797">
    <property type="component" value="Unassembled WGS sequence"/>
</dbReference>
<feature type="signal peptide" evidence="2">
    <location>
        <begin position="1"/>
        <end position="19"/>
    </location>
</feature>
<evidence type="ECO:0000313" key="4">
    <source>
        <dbReference type="EMBL" id="MCC1483046.1"/>
    </source>
</evidence>
<evidence type="ECO:0000313" key="5">
    <source>
        <dbReference type="Proteomes" id="UP000778797"/>
    </source>
</evidence>
<name>A0ABS8EIL5_9FLAO</name>
<comment type="caution">
    <text evidence="4">The sequence shown here is derived from an EMBL/GenBank/DDBJ whole genome shotgun (WGS) entry which is preliminary data.</text>
</comment>
<evidence type="ECO:0000259" key="3">
    <source>
        <dbReference type="Pfam" id="PF18962"/>
    </source>
</evidence>
<sequence length="572" mass="60774">MKKLYFLLFTFLTTSVSFGQDMLISGAFDGPLSGGLPKLVEIYVINDIADLSVYGFGSANNGGGTDGEELTFAGSANAGDFIYITSEGPSVMTYFGVTADYIDSSANINGDDALELFFNGAVIDTFGDINTDGTGQPWEYLDGGAYRISGTGPDGSTFDINNWLFTGPNAVDGCTTNATCDEELPIGSFSTTATAFISISSPSDMEELPPGTTSVDVVFTAANLQSGDEVNILVSTNGGMAMTFTNQTSPFTINSTSDGDTFEVTAEIVNGGSQIDFEIIDFSIGSATQVADIATLRASPQDGTFYELTGEVFLTFQRENFRGQKYIEDATGAVLIDDDNGIITTSYTVGDGITGILGRLGEFNGTIQFVPSVDPGAPSSTGNTITPQSVSLLDLTMNPETYESELVTVTAVTMDNSTPTFISSTEYGMTQGPDAFTFRSTFFEADYITQGGEVPTMPTDITGIINERSGNEYFLTARNTDDFSLAIVLSNDDFNVTNFSLYPNPTSTGEVTISTVNSGAISIMVYDILGKQVKNEALPSNGRLNVSSLKSGVYIMRITQDNATVTKKLVIR</sequence>
<dbReference type="NCBIfam" id="TIGR04183">
    <property type="entry name" value="Por_Secre_tail"/>
    <property type="match status" value="1"/>
</dbReference>
<proteinExistence type="predicted"/>
<organism evidence="4 5">
    <name type="scientific">Winogradskyella immobilis</name>
    <dbReference type="NCBI Taxonomy" id="2816852"/>
    <lineage>
        <taxon>Bacteria</taxon>
        <taxon>Pseudomonadati</taxon>
        <taxon>Bacteroidota</taxon>
        <taxon>Flavobacteriia</taxon>
        <taxon>Flavobacteriales</taxon>
        <taxon>Flavobacteriaceae</taxon>
        <taxon>Winogradskyella</taxon>
    </lineage>
</organism>